<evidence type="ECO:0000313" key="2">
    <source>
        <dbReference type="Proteomes" id="UP000095280"/>
    </source>
</evidence>
<reference evidence="3" key="1">
    <citation type="submission" date="2016-11" db="UniProtKB">
        <authorList>
            <consortium name="WormBaseParasite"/>
        </authorList>
    </citation>
    <scope>IDENTIFICATION</scope>
</reference>
<dbReference type="GO" id="GO:0003824">
    <property type="term" value="F:catalytic activity"/>
    <property type="evidence" value="ECO:0007669"/>
    <property type="project" value="InterPro"/>
</dbReference>
<dbReference type="SUPFAM" id="SSF75304">
    <property type="entry name" value="Amidase signature (AS) enzymes"/>
    <property type="match status" value="1"/>
</dbReference>
<proteinExistence type="predicted"/>
<organism evidence="2 3">
    <name type="scientific">Macrostomum lignano</name>
    <dbReference type="NCBI Taxonomy" id="282301"/>
    <lineage>
        <taxon>Eukaryota</taxon>
        <taxon>Metazoa</taxon>
        <taxon>Spiralia</taxon>
        <taxon>Lophotrochozoa</taxon>
        <taxon>Platyhelminthes</taxon>
        <taxon>Rhabditophora</taxon>
        <taxon>Macrostomorpha</taxon>
        <taxon>Macrostomida</taxon>
        <taxon>Macrostomidae</taxon>
        <taxon>Macrostomum</taxon>
    </lineage>
</organism>
<evidence type="ECO:0000313" key="3">
    <source>
        <dbReference type="WBParaSite" id="maker-uti_cns_0002081-snap-gene-0.8-mRNA-1"/>
    </source>
</evidence>
<dbReference type="PANTHER" id="PTHR11895:SF170">
    <property type="entry name" value="AMIDASE"/>
    <property type="match status" value="1"/>
</dbReference>
<dbReference type="InterPro" id="IPR023631">
    <property type="entry name" value="Amidase_dom"/>
</dbReference>
<dbReference type="PANTHER" id="PTHR11895">
    <property type="entry name" value="TRANSAMIDASE"/>
    <property type="match status" value="1"/>
</dbReference>
<dbReference type="WBParaSite" id="maker-uti_cns_0002081-snap-gene-0.8-mRNA-1">
    <property type="protein sequence ID" value="maker-uti_cns_0002081-snap-gene-0.8-mRNA-1"/>
    <property type="gene ID" value="maker-uti_cns_0002081-snap-gene-0.8"/>
</dbReference>
<dbReference type="InterPro" id="IPR036928">
    <property type="entry name" value="AS_sf"/>
</dbReference>
<dbReference type="AlphaFoldDB" id="A0A1I8GIS3"/>
<sequence length="584" mass="61878">QYTPHCGFVCILHTRTWNSHRVRRSAMRRFSQQFRIPTEAPSLEQLSATARALGLELPSNQLTDYRALVRSFLAAFRQVDDMASKEDYGTAIPRKMDGIRLIRKFWKPDPNPGNAWVTRCEISGSLLSSSRLESPSPLAGKRVAVKDCISVAGLPMTCGSELLLANVPDSDATVVSRVLQAGATIVGKATCEEFCFSGGSHTGYPGPVSNPHDPDRTAGGSSSGCARLLAVGDEVDLALATDQGGSARTPAAWCGVVGLKPSYGLVPYTGTASMCRRLDHIGLMARTVAEIGQLLAVLAGPDGLDGRQLTVDESELLKSSPKASLLNGDLRKYRFALLAEGFVGKDAEVDAAVRSAVDRIFQASDGGGGDGGCPVVSVPRHRRAHRFVSCLSLLKGFEERRASTPGQHLPHLPSLWPTSSSGSLAAATLNADCRRHLVDICVDLADRLRREYDCAAFKQFDFLLMPTLPYRPPVLPPPFKSVSGNTSGATSGFDSGSVSGSTSGFGSASGSASVGETFAAAFGMMGNTQPFCATGHPAVSVNCGSVANGALPVGLMLVARRWDDWRLLDAALGVERLLGRFAAP</sequence>
<name>A0A1I8GIS3_9PLAT</name>
<dbReference type="Proteomes" id="UP000095280">
    <property type="component" value="Unplaced"/>
</dbReference>
<dbReference type="Gene3D" id="3.90.1300.10">
    <property type="entry name" value="Amidase signature (AS) domain"/>
    <property type="match status" value="1"/>
</dbReference>
<accession>A0A1I8GIS3</accession>
<keyword evidence="2" id="KW-1185">Reference proteome</keyword>
<dbReference type="Pfam" id="PF01425">
    <property type="entry name" value="Amidase"/>
    <property type="match status" value="1"/>
</dbReference>
<evidence type="ECO:0000259" key="1">
    <source>
        <dbReference type="Pfam" id="PF01425"/>
    </source>
</evidence>
<dbReference type="Gene3D" id="1.10.20.60">
    <property type="entry name" value="Glu-tRNAGln amidotransferase C subunit, N-terminal domain"/>
    <property type="match status" value="1"/>
</dbReference>
<feature type="domain" description="Amidase" evidence="1">
    <location>
        <begin position="133"/>
        <end position="359"/>
    </location>
</feature>
<protein>
    <submittedName>
        <fullName evidence="3">Amidase domain-containing protein</fullName>
    </submittedName>
</protein>
<dbReference type="InterPro" id="IPR000120">
    <property type="entry name" value="Amidase"/>
</dbReference>